<dbReference type="PANTHER" id="PTHR33748">
    <property type="entry name" value="PROTEIN CBG04600"/>
    <property type="match status" value="1"/>
</dbReference>
<dbReference type="Pfam" id="PF04536">
    <property type="entry name" value="TPM_phosphatase"/>
    <property type="match status" value="1"/>
</dbReference>
<dbReference type="EMBL" id="JH816155">
    <property type="protein sequence ID" value="EKC23777.1"/>
    <property type="molecule type" value="Genomic_DNA"/>
</dbReference>
<organism evidence="2">
    <name type="scientific">Magallana gigas</name>
    <name type="common">Pacific oyster</name>
    <name type="synonym">Crassostrea gigas</name>
    <dbReference type="NCBI Taxonomy" id="29159"/>
    <lineage>
        <taxon>Eukaryota</taxon>
        <taxon>Metazoa</taxon>
        <taxon>Spiralia</taxon>
        <taxon>Lophotrochozoa</taxon>
        <taxon>Mollusca</taxon>
        <taxon>Bivalvia</taxon>
        <taxon>Autobranchia</taxon>
        <taxon>Pteriomorphia</taxon>
        <taxon>Ostreida</taxon>
        <taxon>Ostreoidea</taxon>
        <taxon>Ostreidae</taxon>
        <taxon>Magallana</taxon>
    </lineage>
</organism>
<dbReference type="Pfam" id="PF17175">
    <property type="entry name" value="MOLO1"/>
    <property type="match status" value="1"/>
</dbReference>
<protein>
    <recommendedName>
        <fullName evidence="1">TPM domain-containing protein</fullName>
    </recommendedName>
</protein>
<dbReference type="InParanoid" id="K1PIG7"/>
<dbReference type="AlphaFoldDB" id="K1PIG7"/>
<dbReference type="PANTHER" id="PTHR33748:SF5">
    <property type="entry name" value="GROUND-LIKE DOMAIN-CONTAINING PROTEIN"/>
    <property type="match status" value="1"/>
</dbReference>
<feature type="domain" description="TPM" evidence="1">
    <location>
        <begin position="204"/>
        <end position="280"/>
    </location>
</feature>
<dbReference type="InterPro" id="IPR033438">
    <property type="entry name" value="MOLO1"/>
</dbReference>
<evidence type="ECO:0000259" key="1">
    <source>
        <dbReference type="Pfam" id="PF04536"/>
    </source>
</evidence>
<reference evidence="2" key="1">
    <citation type="journal article" date="2012" name="Nature">
        <title>The oyster genome reveals stress adaptation and complexity of shell formation.</title>
        <authorList>
            <person name="Zhang G."/>
            <person name="Fang X."/>
            <person name="Guo X."/>
            <person name="Li L."/>
            <person name="Luo R."/>
            <person name="Xu F."/>
            <person name="Yang P."/>
            <person name="Zhang L."/>
            <person name="Wang X."/>
            <person name="Qi H."/>
            <person name="Xiong Z."/>
            <person name="Que H."/>
            <person name="Xie Y."/>
            <person name="Holland P.W."/>
            <person name="Paps J."/>
            <person name="Zhu Y."/>
            <person name="Wu F."/>
            <person name="Chen Y."/>
            <person name="Wang J."/>
            <person name="Peng C."/>
            <person name="Meng J."/>
            <person name="Yang L."/>
            <person name="Liu J."/>
            <person name="Wen B."/>
            <person name="Zhang N."/>
            <person name="Huang Z."/>
            <person name="Zhu Q."/>
            <person name="Feng Y."/>
            <person name="Mount A."/>
            <person name="Hedgecock D."/>
            <person name="Xu Z."/>
            <person name="Liu Y."/>
            <person name="Domazet-Loso T."/>
            <person name="Du Y."/>
            <person name="Sun X."/>
            <person name="Zhang S."/>
            <person name="Liu B."/>
            <person name="Cheng P."/>
            <person name="Jiang X."/>
            <person name="Li J."/>
            <person name="Fan D."/>
            <person name="Wang W."/>
            <person name="Fu W."/>
            <person name="Wang T."/>
            <person name="Wang B."/>
            <person name="Zhang J."/>
            <person name="Peng Z."/>
            <person name="Li Y."/>
            <person name="Li N."/>
            <person name="Wang J."/>
            <person name="Chen M."/>
            <person name="He Y."/>
            <person name="Tan F."/>
            <person name="Song X."/>
            <person name="Zheng Q."/>
            <person name="Huang R."/>
            <person name="Yang H."/>
            <person name="Du X."/>
            <person name="Chen L."/>
            <person name="Yang M."/>
            <person name="Gaffney P.M."/>
            <person name="Wang S."/>
            <person name="Luo L."/>
            <person name="She Z."/>
            <person name="Ming Y."/>
            <person name="Huang W."/>
            <person name="Zhang S."/>
            <person name="Huang B."/>
            <person name="Zhang Y."/>
            <person name="Qu T."/>
            <person name="Ni P."/>
            <person name="Miao G."/>
            <person name="Wang J."/>
            <person name="Wang Q."/>
            <person name="Steinberg C.E."/>
            <person name="Wang H."/>
            <person name="Li N."/>
            <person name="Qian L."/>
            <person name="Zhang G."/>
            <person name="Li Y."/>
            <person name="Yang H."/>
            <person name="Liu X."/>
            <person name="Wang J."/>
            <person name="Yin Y."/>
            <person name="Wang J."/>
        </authorList>
    </citation>
    <scope>NUCLEOTIDE SEQUENCE [LARGE SCALE GENOMIC DNA]</scope>
    <source>
        <strain evidence="2">05x7-T-G4-1.051#20</strain>
    </source>
</reference>
<sequence>MASYNYIVLCFDEPDIVTFIRLDKVAYTRDKFPLIEGSSATMNSLWLVICYLLGAAIKGSLGYTGCTDTSLNYQGYTYTIDPTTQQKVWSHCGFPNPSFDYALCGLTYTSGEHFLCDPDGLLSSQLEIDGIDLALRNIQANTSTLCSSADGDSESFTVSIALVNRTRIADLTSASLCINNCGELQPVTNITASALSDSQKTAIAENFGDYLRTGWAFGSCGNDVVIFYAEDLNKVHVAVGYKANSLVTSDVIDYIKTTFVSYKNNGKLAEGLLVIAEKLRTTLRGVTPAHILLILNMILVVLTAAFLIFFLHLRSVEFNVWGREGFWKIPEYFFYLISGVWMINGLLFGVIYMSNKAPYWATFFSGIIGLACIVMYIFEEKIFDTYSDSGSYTLNITS</sequence>
<accession>K1PIG7</accession>
<dbReference type="GO" id="GO:0005892">
    <property type="term" value="C:acetylcholine-gated channel complex"/>
    <property type="evidence" value="ECO:0007669"/>
    <property type="project" value="InterPro"/>
</dbReference>
<proteinExistence type="predicted"/>
<dbReference type="InterPro" id="IPR007621">
    <property type="entry name" value="TPM_dom"/>
</dbReference>
<dbReference type="HOGENOM" id="CLU_785927_0_0_1"/>
<gene>
    <name evidence="2" type="ORF">CGI_10013937</name>
</gene>
<evidence type="ECO:0000313" key="2">
    <source>
        <dbReference type="EMBL" id="EKC23777.1"/>
    </source>
</evidence>
<dbReference type="Gene3D" id="3.10.310.50">
    <property type="match status" value="1"/>
</dbReference>
<name>K1PIG7_MAGGI</name>